<keyword evidence="2" id="KW-0540">Nuclease</keyword>
<evidence type="ECO:0000256" key="7">
    <source>
        <dbReference type="ARBA" id="ARBA00023180"/>
    </source>
</evidence>
<evidence type="ECO:0000256" key="8">
    <source>
        <dbReference type="SAM" id="SignalP"/>
    </source>
</evidence>
<dbReference type="EMBL" id="ML992501">
    <property type="protein sequence ID" value="KAF2227173.1"/>
    <property type="molecule type" value="Genomic_DNA"/>
</dbReference>
<dbReference type="GO" id="GO:0003676">
    <property type="term" value="F:nucleic acid binding"/>
    <property type="evidence" value="ECO:0007669"/>
    <property type="project" value="InterPro"/>
</dbReference>
<keyword evidence="6" id="KW-1015">Disulfide bond</keyword>
<keyword evidence="5" id="KW-0378">Hydrolase</keyword>
<dbReference type="InterPro" id="IPR008947">
    <property type="entry name" value="PLipase_C/P1_nuclease_dom_sf"/>
</dbReference>
<sequence length="333" mass="35592">MRTAALLPLALTSIPTVSAWGALGHSTVAFIAQNLVAPQTATWAKNILGVTTSTYLVDVSSWADSYRSQAGGGFTSPFHYIDAQDSPPKTCNVDYNRDCTSSGCVVSAIANYTRRVTTTSLSKTERDYALRFIVHFLGDVHQPLHNENYALGGNDVDVTFAGADRNLHGIWDTQIPERLRGASYTVAEAKAWAAELTTDIKSGAYASSAAGWKTVNTKDAVNQALKWSNEANDYVCTVVAPKGWTAVQSGDLATNGYYASVTSTIELQIARAGVRLAAWLDQLSGAATSAKRDETPFDLQGRDLLPPTSRVTRAQLARRAAGAGCGCGEHAHE</sequence>
<evidence type="ECO:0000256" key="1">
    <source>
        <dbReference type="ARBA" id="ARBA00009547"/>
    </source>
</evidence>
<keyword evidence="4" id="KW-0255">Endonuclease</keyword>
<organism evidence="9 10">
    <name type="scientific">Elsinoe ampelina</name>
    <dbReference type="NCBI Taxonomy" id="302913"/>
    <lineage>
        <taxon>Eukaryota</taxon>
        <taxon>Fungi</taxon>
        <taxon>Dikarya</taxon>
        <taxon>Ascomycota</taxon>
        <taxon>Pezizomycotina</taxon>
        <taxon>Dothideomycetes</taxon>
        <taxon>Dothideomycetidae</taxon>
        <taxon>Myriangiales</taxon>
        <taxon>Elsinoaceae</taxon>
        <taxon>Elsinoe</taxon>
    </lineage>
</organism>
<keyword evidence="3" id="KW-0479">Metal-binding</keyword>
<dbReference type="CDD" id="cd11010">
    <property type="entry name" value="S1-P1_nuclease"/>
    <property type="match status" value="1"/>
</dbReference>
<dbReference type="OrthoDB" id="441446at2759"/>
<evidence type="ECO:0000256" key="6">
    <source>
        <dbReference type="ARBA" id="ARBA00023157"/>
    </source>
</evidence>
<evidence type="ECO:0000313" key="10">
    <source>
        <dbReference type="Proteomes" id="UP000799538"/>
    </source>
</evidence>
<evidence type="ECO:0000256" key="2">
    <source>
        <dbReference type="ARBA" id="ARBA00022722"/>
    </source>
</evidence>
<name>A0A6A6GP68_9PEZI</name>
<evidence type="ECO:0000313" key="9">
    <source>
        <dbReference type="EMBL" id="KAF2227173.1"/>
    </source>
</evidence>
<dbReference type="AlphaFoldDB" id="A0A6A6GP68"/>
<keyword evidence="10" id="KW-1185">Reference proteome</keyword>
<dbReference type="GO" id="GO:0004519">
    <property type="term" value="F:endonuclease activity"/>
    <property type="evidence" value="ECO:0007669"/>
    <property type="project" value="UniProtKB-KW"/>
</dbReference>
<gene>
    <name evidence="9" type="ORF">BDZ85DRAFT_253831</name>
</gene>
<feature type="chain" id="PRO_5025592169" evidence="8">
    <location>
        <begin position="20"/>
        <end position="333"/>
    </location>
</feature>
<comment type="similarity">
    <text evidence="1">Belongs to the nuclease type I family.</text>
</comment>
<dbReference type="PANTHER" id="PTHR33146">
    <property type="entry name" value="ENDONUCLEASE 4"/>
    <property type="match status" value="1"/>
</dbReference>
<accession>A0A6A6GP68</accession>
<dbReference type="GO" id="GO:0016788">
    <property type="term" value="F:hydrolase activity, acting on ester bonds"/>
    <property type="evidence" value="ECO:0007669"/>
    <property type="project" value="InterPro"/>
</dbReference>
<keyword evidence="8" id="KW-0732">Signal</keyword>
<feature type="signal peptide" evidence="8">
    <location>
        <begin position="1"/>
        <end position="19"/>
    </location>
</feature>
<dbReference type="PANTHER" id="PTHR33146:SF26">
    <property type="entry name" value="ENDONUCLEASE 4"/>
    <property type="match status" value="1"/>
</dbReference>
<protein>
    <submittedName>
        <fullName evidence="9">Nuclease s1</fullName>
    </submittedName>
</protein>
<keyword evidence="7" id="KW-0325">Glycoprotein</keyword>
<evidence type="ECO:0000256" key="3">
    <source>
        <dbReference type="ARBA" id="ARBA00022723"/>
    </source>
</evidence>
<dbReference type="SUPFAM" id="SSF48537">
    <property type="entry name" value="Phospholipase C/P1 nuclease"/>
    <property type="match status" value="1"/>
</dbReference>
<dbReference type="Pfam" id="PF02265">
    <property type="entry name" value="S1-P1_nuclease"/>
    <property type="match status" value="1"/>
</dbReference>
<dbReference type="InterPro" id="IPR003154">
    <property type="entry name" value="S1/P1nuclease"/>
</dbReference>
<proteinExistence type="inferred from homology"/>
<dbReference type="Gene3D" id="1.10.575.10">
    <property type="entry name" value="P1 Nuclease"/>
    <property type="match status" value="1"/>
</dbReference>
<evidence type="ECO:0000256" key="5">
    <source>
        <dbReference type="ARBA" id="ARBA00022801"/>
    </source>
</evidence>
<evidence type="ECO:0000256" key="4">
    <source>
        <dbReference type="ARBA" id="ARBA00022759"/>
    </source>
</evidence>
<dbReference type="GO" id="GO:0006308">
    <property type="term" value="P:DNA catabolic process"/>
    <property type="evidence" value="ECO:0007669"/>
    <property type="project" value="InterPro"/>
</dbReference>
<dbReference type="Proteomes" id="UP000799538">
    <property type="component" value="Unassembled WGS sequence"/>
</dbReference>
<reference evidence="10" key="1">
    <citation type="journal article" date="2020" name="Stud. Mycol.">
        <title>101 Dothideomycetes genomes: A test case for predicting lifestyles and emergence of pathogens.</title>
        <authorList>
            <person name="Haridas S."/>
            <person name="Albert R."/>
            <person name="Binder M."/>
            <person name="Bloem J."/>
            <person name="LaButti K."/>
            <person name="Salamov A."/>
            <person name="Andreopoulos B."/>
            <person name="Baker S."/>
            <person name="Barry K."/>
            <person name="Bills G."/>
            <person name="Bluhm B."/>
            <person name="Cannon C."/>
            <person name="Castanera R."/>
            <person name="Culley D."/>
            <person name="Daum C."/>
            <person name="Ezra D."/>
            <person name="Gonzalez J."/>
            <person name="Henrissat B."/>
            <person name="Kuo A."/>
            <person name="Liang C."/>
            <person name="Lipzen A."/>
            <person name="Lutzoni F."/>
            <person name="Magnuson J."/>
            <person name="Mondo S."/>
            <person name="Nolan M."/>
            <person name="Ohm R."/>
            <person name="Pangilinan J."/>
            <person name="Park H.-J."/>
            <person name="Ramirez L."/>
            <person name="Alfaro M."/>
            <person name="Sun H."/>
            <person name="Tritt A."/>
            <person name="Yoshinaga Y."/>
            <person name="Zwiers L.-H."/>
            <person name="Turgeon B."/>
            <person name="Goodwin S."/>
            <person name="Spatafora J."/>
            <person name="Crous P."/>
            <person name="Grigoriev I."/>
        </authorList>
    </citation>
    <scope>NUCLEOTIDE SEQUENCE [LARGE SCALE GENOMIC DNA]</scope>
    <source>
        <strain evidence="10">CECT 20119</strain>
    </source>
</reference>
<dbReference type="GO" id="GO:0046872">
    <property type="term" value="F:metal ion binding"/>
    <property type="evidence" value="ECO:0007669"/>
    <property type="project" value="UniProtKB-KW"/>
</dbReference>